<gene>
    <name evidence="2" type="ORF">W911_06020</name>
</gene>
<evidence type="ECO:0000313" key="2">
    <source>
        <dbReference type="EMBL" id="AHB50014.1"/>
    </source>
</evidence>
<evidence type="ECO:0000256" key="1">
    <source>
        <dbReference type="SAM" id="Phobius"/>
    </source>
</evidence>
<evidence type="ECO:0000313" key="3">
    <source>
        <dbReference type="Proteomes" id="UP000018542"/>
    </source>
</evidence>
<keyword evidence="1" id="KW-0472">Membrane</keyword>
<dbReference type="Proteomes" id="UP000018542">
    <property type="component" value="Chromosome"/>
</dbReference>
<feature type="transmembrane region" description="Helical" evidence="1">
    <location>
        <begin position="54"/>
        <end position="79"/>
    </location>
</feature>
<reference evidence="2 3" key="1">
    <citation type="journal article" date="2014" name="Genome Announc.">
        <title>Complete Genome Sequence of Hyphomicrobium nitrativorans Strain NL23, a Denitrifying Bacterium Isolated from Biofilm of a Methanol-Fed Denitrification System Treating Seawater at the Montreal Biodome.</title>
        <authorList>
            <person name="Martineau C."/>
            <person name="Villeneuve C."/>
            <person name="Mauffrey F."/>
            <person name="Villemur R."/>
        </authorList>
    </citation>
    <scope>NUCLEOTIDE SEQUENCE [LARGE SCALE GENOMIC DNA]</scope>
    <source>
        <strain evidence="2">NL23</strain>
    </source>
</reference>
<organism evidence="2 3">
    <name type="scientific">Hyphomicrobium nitrativorans NL23</name>
    <dbReference type="NCBI Taxonomy" id="1029756"/>
    <lineage>
        <taxon>Bacteria</taxon>
        <taxon>Pseudomonadati</taxon>
        <taxon>Pseudomonadota</taxon>
        <taxon>Alphaproteobacteria</taxon>
        <taxon>Hyphomicrobiales</taxon>
        <taxon>Hyphomicrobiaceae</taxon>
        <taxon>Hyphomicrobium</taxon>
    </lineage>
</organism>
<dbReference type="PATRIC" id="fig|1029756.8.peg.1260"/>
<dbReference type="AlphaFoldDB" id="V5SJ87"/>
<proteinExistence type="predicted"/>
<protein>
    <submittedName>
        <fullName evidence="2">Uncharacterized protein</fullName>
    </submittedName>
</protein>
<name>V5SJ87_9HYPH</name>
<dbReference type="HOGENOM" id="CLU_2450590_0_0_5"/>
<keyword evidence="1" id="KW-0812">Transmembrane</keyword>
<sequence length="89" mass="10291">MANPLDVEPERNHIRRSLSAGQKFNSLLGHQTLLSTLNYFKSEPLLRPIIAIPFLWSCTAMNVKTGAAVIMILALYFWLRRFYHKKAFL</sequence>
<keyword evidence="3" id="KW-1185">Reference proteome</keyword>
<accession>V5SJ87</accession>
<keyword evidence="1" id="KW-1133">Transmembrane helix</keyword>
<dbReference type="KEGG" id="hni:W911_06020"/>
<dbReference type="EMBL" id="CP006912">
    <property type="protein sequence ID" value="AHB50014.1"/>
    <property type="molecule type" value="Genomic_DNA"/>
</dbReference>